<dbReference type="SUPFAM" id="SSF53448">
    <property type="entry name" value="Nucleotide-diphospho-sugar transferases"/>
    <property type="match status" value="1"/>
</dbReference>
<dbReference type="PANTHER" id="PTHR43685:SF3">
    <property type="entry name" value="SLR2126 PROTEIN"/>
    <property type="match status" value="1"/>
</dbReference>
<feature type="transmembrane region" description="Helical" evidence="1">
    <location>
        <begin position="242"/>
        <end position="259"/>
    </location>
</feature>
<dbReference type="InterPro" id="IPR029044">
    <property type="entry name" value="Nucleotide-diphossugar_trans"/>
</dbReference>
<dbReference type="InterPro" id="IPR050834">
    <property type="entry name" value="Glycosyltransf_2"/>
</dbReference>
<keyword evidence="1" id="KW-0812">Transmembrane</keyword>
<sequence length="325" mass="37866">MDMMKKISVVIPTYKRPQLLIKCLHALHQQVLEKKYYEVIVVSDGFDAATKKLVHEMQHLFQDHLVYLHHEVRKGPAAARNLGWLFSSSPLIAFTDDDCIPDERWLLEILTHHDGKSDLVYSGTVIVPTARKPTDYEKNTAQLEQAEFITANCACTKKVLYQVGGFDERYKMAWREDSDLHFKLLQQRIPIIKLPKAVVIHPVRRAKWGVSVKEQKKGIYNALLFKKFPTLYRSKIASRTSLLYYTLLVLLLIMIYSTIVRMPLLQWYSTIFWVCLTMAFIMLRLRGTRRSLGHVTEIVVTSIVIPYLSIFWKIYGAIKFRVFMI</sequence>
<dbReference type="InterPro" id="IPR001173">
    <property type="entry name" value="Glyco_trans_2-like"/>
</dbReference>
<evidence type="ECO:0000259" key="2">
    <source>
        <dbReference type="Pfam" id="PF00535"/>
    </source>
</evidence>
<dbReference type="Proteomes" id="UP001501411">
    <property type="component" value="Unassembled WGS sequence"/>
</dbReference>
<evidence type="ECO:0000313" key="4">
    <source>
        <dbReference type="Proteomes" id="UP001501411"/>
    </source>
</evidence>
<feature type="transmembrane region" description="Helical" evidence="1">
    <location>
        <begin position="265"/>
        <end position="283"/>
    </location>
</feature>
<accession>A0ABP9BE68</accession>
<feature type="transmembrane region" description="Helical" evidence="1">
    <location>
        <begin position="295"/>
        <end position="315"/>
    </location>
</feature>
<reference evidence="4" key="1">
    <citation type="journal article" date="2019" name="Int. J. Syst. Evol. Microbiol.">
        <title>The Global Catalogue of Microorganisms (GCM) 10K type strain sequencing project: providing services to taxonomists for standard genome sequencing and annotation.</title>
        <authorList>
            <consortium name="The Broad Institute Genomics Platform"/>
            <consortium name="The Broad Institute Genome Sequencing Center for Infectious Disease"/>
            <person name="Wu L."/>
            <person name="Ma J."/>
        </authorList>
    </citation>
    <scope>NUCLEOTIDE SEQUENCE [LARGE SCALE GENOMIC DNA]</scope>
    <source>
        <strain evidence="4">JCM 18200</strain>
    </source>
</reference>
<protein>
    <submittedName>
        <fullName evidence="3">Glycosyltransferase</fullName>
    </submittedName>
</protein>
<dbReference type="EMBL" id="BAABIQ010000033">
    <property type="protein sequence ID" value="GAA4792890.1"/>
    <property type="molecule type" value="Genomic_DNA"/>
</dbReference>
<feature type="domain" description="Glycosyltransferase 2-like" evidence="2">
    <location>
        <begin position="8"/>
        <end position="139"/>
    </location>
</feature>
<keyword evidence="4" id="KW-1185">Reference proteome</keyword>
<dbReference type="Gene3D" id="3.90.550.10">
    <property type="entry name" value="Spore Coat Polysaccharide Biosynthesis Protein SpsA, Chain A"/>
    <property type="match status" value="1"/>
</dbReference>
<comment type="caution">
    <text evidence="3">The sequence shown here is derived from an EMBL/GenBank/DDBJ whole genome shotgun (WGS) entry which is preliminary data.</text>
</comment>
<name>A0ABP9BE68_9SPHI</name>
<proteinExistence type="predicted"/>
<dbReference type="Pfam" id="PF00535">
    <property type="entry name" value="Glycos_transf_2"/>
    <property type="match status" value="1"/>
</dbReference>
<gene>
    <name evidence="3" type="ORF">GCM10023231_21350</name>
</gene>
<keyword evidence="1" id="KW-1133">Transmembrane helix</keyword>
<dbReference type="PANTHER" id="PTHR43685">
    <property type="entry name" value="GLYCOSYLTRANSFERASE"/>
    <property type="match status" value="1"/>
</dbReference>
<evidence type="ECO:0000313" key="3">
    <source>
        <dbReference type="EMBL" id="GAA4792890.1"/>
    </source>
</evidence>
<keyword evidence="1" id="KW-0472">Membrane</keyword>
<organism evidence="3 4">
    <name type="scientific">Olivibacter ginsenosidimutans</name>
    <dbReference type="NCBI Taxonomy" id="1176537"/>
    <lineage>
        <taxon>Bacteria</taxon>
        <taxon>Pseudomonadati</taxon>
        <taxon>Bacteroidota</taxon>
        <taxon>Sphingobacteriia</taxon>
        <taxon>Sphingobacteriales</taxon>
        <taxon>Sphingobacteriaceae</taxon>
        <taxon>Olivibacter</taxon>
    </lineage>
</organism>
<evidence type="ECO:0000256" key="1">
    <source>
        <dbReference type="SAM" id="Phobius"/>
    </source>
</evidence>